<organism evidence="2 3">
    <name type="scientific">Catenaria anguillulae PL171</name>
    <dbReference type="NCBI Taxonomy" id="765915"/>
    <lineage>
        <taxon>Eukaryota</taxon>
        <taxon>Fungi</taxon>
        <taxon>Fungi incertae sedis</taxon>
        <taxon>Blastocladiomycota</taxon>
        <taxon>Blastocladiomycetes</taxon>
        <taxon>Blastocladiales</taxon>
        <taxon>Catenariaceae</taxon>
        <taxon>Catenaria</taxon>
    </lineage>
</organism>
<dbReference type="Proteomes" id="UP000193411">
    <property type="component" value="Unassembled WGS sequence"/>
</dbReference>
<feature type="chain" id="PRO_5012169327" evidence="1">
    <location>
        <begin position="18"/>
        <end position="222"/>
    </location>
</feature>
<comment type="caution">
    <text evidence="2">The sequence shown here is derived from an EMBL/GenBank/DDBJ whole genome shotgun (WGS) entry which is preliminary data.</text>
</comment>
<feature type="signal peptide" evidence="1">
    <location>
        <begin position="1"/>
        <end position="17"/>
    </location>
</feature>
<accession>A0A1Y2HWA7</accession>
<evidence type="ECO:0000313" key="2">
    <source>
        <dbReference type="EMBL" id="ORZ38234.1"/>
    </source>
</evidence>
<sequence length="222" mass="21172">MKSSIFATAALVASVAAAPSYGQAAPAAAAAIAPAGQYNNVATPAPAAAEARQYTNGAAAPVSTPCLTAAAAAAAPTPAAGAYGKQPEVQVVPADKYDAPAAAAAAPAPAVPEAAYGAPTPAYNGVAPASTSTPCDKSKTAAAALDADYAAPTAAATTPCEKATAAAVPTAVYEQPAPAYGEAKPKEAKNVEGSLYQTDKSSAGKVGASFVVVAAVGAGLLL</sequence>
<evidence type="ECO:0000313" key="3">
    <source>
        <dbReference type="Proteomes" id="UP000193411"/>
    </source>
</evidence>
<keyword evidence="1" id="KW-0732">Signal</keyword>
<keyword evidence="3" id="KW-1185">Reference proteome</keyword>
<protein>
    <submittedName>
        <fullName evidence="2">Uncharacterized protein</fullName>
    </submittedName>
</protein>
<proteinExistence type="predicted"/>
<reference evidence="2 3" key="1">
    <citation type="submission" date="2016-07" db="EMBL/GenBank/DDBJ databases">
        <title>Pervasive Adenine N6-methylation of Active Genes in Fungi.</title>
        <authorList>
            <consortium name="DOE Joint Genome Institute"/>
            <person name="Mondo S.J."/>
            <person name="Dannebaum R.O."/>
            <person name="Kuo R.C."/>
            <person name="Labutti K."/>
            <person name="Haridas S."/>
            <person name="Kuo A."/>
            <person name="Salamov A."/>
            <person name="Ahrendt S.R."/>
            <person name="Lipzen A."/>
            <person name="Sullivan W."/>
            <person name="Andreopoulos W.B."/>
            <person name="Clum A."/>
            <person name="Lindquist E."/>
            <person name="Daum C."/>
            <person name="Ramamoorthy G.K."/>
            <person name="Gryganskyi A."/>
            <person name="Culley D."/>
            <person name="Magnuson J.K."/>
            <person name="James T.Y."/>
            <person name="O'Malley M.A."/>
            <person name="Stajich J.E."/>
            <person name="Spatafora J.W."/>
            <person name="Visel A."/>
            <person name="Grigoriev I.V."/>
        </authorList>
    </citation>
    <scope>NUCLEOTIDE SEQUENCE [LARGE SCALE GENOMIC DNA]</scope>
    <source>
        <strain evidence="2 3">PL171</strain>
    </source>
</reference>
<dbReference type="EMBL" id="MCFL01000009">
    <property type="protein sequence ID" value="ORZ38234.1"/>
    <property type="molecule type" value="Genomic_DNA"/>
</dbReference>
<dbReference type="AlphaFoldDB" id="A0A1Y2HWA7"/>
<evidence type="ECO:0000256" key="1">
    <source>
        <dbReference type="SAM" id="SignalP"/>
    </source>
</evidence>
<name>A0A1Y2HWA7_9FUNG</name>
<gene>
    <name evidence="2" type="ORF">BCR44DRAFT_34037</name>
</gene>